<keyword evidence="1" id="KW-0880">Kelch repeat</keyword>
<evidence type="ECO:0000313" key="4">
    <source>
        <dbReference type="Proteomes" id="UP000694865"/>
    </source>
</evidence>
<dbReference type="RefSeq" id="XP_006824628.1">
    <property type="nucleotide sequence ID" value="XM_006824565.1"/>
</dbReference>
<organism evidence="4 5">
    <name type="scientific">Saccoglossus kowalevskii</name>
    <name type="common">Acorn worm</name>
    <dbReference type="NCBI Taxonomy" id="10224"/>
    <lineage>
        <taxon>Eukaryota</taxon>
        <taxon>Metazoa</taxon>
        <taxon>Hemichordata</taxon>
        <taxon>Enteropneusta</taxon>
        <taxon>Harrimaniidae</taxon>
        <taxon>Saccoglossus</taxon>
    </lineage>
</organism>
<evidence type="ECO:0000256" key="3">
    <source>
        <dbReference type="SAM" id="MobiDB-lite"/>
    </source>
</evidence>
<proteinExistence type="predicted"/>
<dbReference type="Gene3D" id="2.120.10.80">
    <property type="entry name" value="Kelch-type beta propeller"/>
    <property type="match status" value="2"/>
</dbReference>
<dbReference type="GeneID" id="102805112"/>
<evidence type="ECO:0000256" key="2">
    <source>
        <dbReference type="ARBA" id="ARBA00022737"/>
    </source>
</evidence>
<accession>A0ABM0MX87</accession>
<feature type="compositionally biased region" description="Basic and acidic residues" evidence="3">
    <location>
        <begin position="211"/>
        <end position="225"/>
    </location>
</feature>
<dbReference type="Pfam" id="PF24681">
    <property type="entry name" value="Kelch_KLHDC2_KLHL20_DRC7"/>
    <property type="match status" value="1"/>
</dbReference>
<feature type="region of interest" description="Disordered" evidence="3">
    <location>
        <begin position="200"/>
        <end position="241"/>
    </location>
</feature>
<dbReference type="PANTHER" id="PTHR46428">
    <property type="entry name" value="KELCH DOMAIN-CONTAINING PROTEIN 10"/>
    <property type="match status" value="1"/>
</dbReference>
<dbReference type="InterPro" id="IPR015915">
    <property type="entry name" value="Kelch-typ_b-propeller"/>
</dbReference>
<gene>
    <name evidence="5" type="primary">LOC102805112</name>
</gene>
<dbReference type="PANTHER" id="PTHR46428:SF1">
    <property type="entry name" value="KELCH DOMAIN-CONTAINING PROTEIN 10"/>
    <property type="match status" value="1"/>
</dbReference>
<feature type="compositionally biased region" description="Acidic residues" evidence="3">
    <location>
        <begin position="226"/>
        <end position="235"/>
    </location>
</feature>
<keyword evidence="4" id="KW-1185">Reference proteome</keyword>
<protein>
    <submittedName>
        <fullName evidence="5">Kelch domain-containing protein 10-like</fullName>
    </submittedName>
</protein>
<sequence length="387" mass="43641">MAARISVGCIVVLTPDKNPVTGQDVPHARSGHCCVADSSSVYSLGGIYYDPLEILNLEDEENFNPVFQEVWCYNTSLNIWSKVKMEGTVPPLTASMSSILSGHVVFTFGGSGFPFGARSDNRVHTFNLKTQCWATLPLKGDLPHAKYGQAMALVHNQYLYVFGGCRKLPEGGLFVFDSDLHRMKLETYCWEKVKDPVMEAQKNRKRKEKKKSNNDDENDAVKKENEVEEEEEDNEMYPLRNGSYRHQVANDEDRLYVLGGGTLWREVFPFDKIHAFNYATSRWEILSSHRDGHCAEGFPSPRKYHTCVQKGDGTTDFGLTLVAAKFKSIMFANNRAASRFKLATFFPQKVTATADSGDLGVGSYRIVASQQQVHCGYWITTFFLFRS</sequence>
<reference evidence="5" key="1">
    <citation type="submission" date="2025-08" db="UniProtKB">
        <authorList>
            <consortium name="RefSeq"/>
        </authorList>
    </citation>
    <scope>IDENTIFICATION</scope>
    <source>
        <tissue evidence="5">Testes</tissue>
    </source>
</reference>
<dbReference type="SUPFAM" id="SSF117281">
    <property type="entry name" value="Kelch motif"/>
    <property type="match status" value="1"/>
</dbReference>
<dbReference type="InterPro" id="IPR052125">
    <property type="entry name" value="KLHDC10"/>
</dbReference>
<evidence type="ECO:0000256" key="1">
    <source>
        <dbReference type="ARBA" id="ARBA00022441"/>
    </source>
</evidence>
<keyword evidence="2" id="KW-0677">Repeat</keyword>
<dbReference type="Proteomes" id="UP000694865">
    <property type="component" value="Unplaced"/>
</dbReference>
<name>A0ABM0MX87_SACKO</name>
<evidence type="ECO:0000313" key="5">
    <source>
        <dbReference type="RefSeq" id="XP_006824628.1"/>
    </source>
</evidence>